<sequence length="943" mass="100891">MRRPAPPPPTQDVLDLDYGSADVPAHNEVQRTIGNKDKLAADGVPFSRGTGNEVGSSTEPSSSPTVTRSRKIVAYNDDSFDHPTTTAPIPRPQVVPLNGSHGLEYGEIVDDGSANAVAGPSSLLREHASIAASFGDFDGRTNADTDPLEHPPLPAYPPPALFAHEPHLTSAYDPSAPEFRPSLRPPAPHTLHAEAIPYHPASAPSSSFHYGAVEAYASNPEPGAPCPAYDLPYDPHAPFDSYACGAAPPPSYPYVPYSPYPPTASYTTDHYGDPQYTYPTGYAHPQMGRQQEKKLRKQQKRKEKKLLKAKAVQAVNGAAAALNRSHDVASSEPGWIENGKSQACLIIKELQARGVPPERLTEKGVPLSAIQDCCAQLGTSENDYVNRDGTPAAQTQPTPAGAQHTNPMVTTQAENDLLSKAEQGVALTPLEELRRKVLASRLAKAAAASISDQAPQSSSISSSTTTVFDRTAASGETDALLSQIGETIRSLLRPFQGTAAASEPALPVESMPRQAASASKKRSYRDVDAVDNDSANTMTDLAGHDNLSAPAPSRRQRISYADSFSRKPVAPAGEVDLNAPVPDLSGFSETLATSPSMAVATARRRRPLAADFDAAEYRPQVPRLDRFLDVPSGLNTVIDLSDDEMEEDELEAFGAATGWTEALLDLDPRDVQSLRQQTASEHYDNFCTLNGIEARRRARTPQPASETTEASAATTAALQDSIAAQLAASASTSTGPSTPSREELLRKELEIKQLMRKIQMMEERKSKQQSPIDSPTGSPMPQRYMQATQPSPTREAQLAAPTAPQPVSGPSANFSESVSAQPSTQGPEIVQPQASHGSSNGNAFRLDPALQKQRENLLALLASKRKNAAAVTSSNTTTQPIRVDTPDKTAPASTQEEARTLSIDHPATRLPESRRKESLPQPPIVSRFKPLVPSLFQSVGLPC</sequence>
<feature type="compositionally biased region" description="Polar residues" evidence="1">
    <location>
        <begin position="808"/>
        <end position="842"/>
    </location>
</feature>
<feature type="region of interest" description="Disordered" evidence="1">
    <location>
        <begin position="761"/>
        <end position="844"/>
    </location>
</feature>
<feature type="non-terminal residue" evidence="2">
    <location>
        <position position="943"/>
    </location>
</feature>
<protein>
    <submittedName>
        <fullName evidence="2">Uncharacterized protein</fullName>
    </submittedName>
</protein>
<feature type="compositionally biased region" description="Low complexity" evidence="1">
    <location>
        <begin position="704"/>
        <end position="715"/>
    </location>
</feature>
<reference evidence="2" key="1">
    <citation type="journal article" date="2014" name="Genome Biol. Evol.">
        <title>Gene Loss Rather Than Gene Gain Is Associated with a Host Jump from Monocots to Dicots in the Smut Fungus Melanopsichium pennsylvanicum.</title>
        <authorList>
            <person name="Sharma R."/>
            <person name="Mishra B."/>
            <person name="Runge F."/>
            <person name="Thines M."/>
        </authorList>
    </citation>
    <scope>NUCLEOTIDE SEQUENCE</scope>
    <source>
        <strain evidence="2">4</strain>
    </source>
</reference>
<organism evidence="2">
    <name type="scientific">Melanopsichium pennsylvanicum 4</name>
    <dbReference type="NCBI Taxonomy" id="1398559"/>
    <lineage>
        <taxon>Eukaryota</taxon>
        <taxon>Fungi</taxon>
        <taxon>Dikarya</taxon>
        <taxon>Basidiomycota</taxon>
        <taxon>Ustilaginomycotina</taxon>
        <taxon>Ustilaginomycetes</taxon>
        <taxon>Ustilaginales</taxon>
        <taxon>Ustilaginaceae</taxon>
        <taxon>Melanopsichium</taxon>
    </lineage>
</organism>
<evidence type="ECO:0000256" key="1">
    <source>
        <dbReference type="SAM" id="MobiDB-lite"/>
    </source>
</evidence>
<dbReference type="AlphaFoldDB" id="A0A077QRC9"/>
<feature type="compositionally biased region" description="Low complexity" evidence="1">
    <location>
        <begin position="389"/>
        <end position="403"/>
    </location>
</feature>
<feature type="region of interest" description="Disordered" evidence="1">
    <location>
        <begin position="696"/>
        <end position="715"/>
    </location>
</feature>
<feature type="region of interest" description="Disordered" evidence="1">
    <location>
        <begin position="1"/>
        <end position="71"/>
    </location>
</feature>
<name>A0A077QRC9_9BASI</name>
<dbReference type="EMBL" id="HG529526">
    <property type="protein sequence ID" value="CDI52020.1"/>
    <property type="molecule type" value="Genomic_DNA"/>
</dbReference>
<feature type="compositionally biased region" description="Low complexity" evidence="1">
    <location>
        <begin position="53"/>
        <end position="67"/>
    </location>
</feature>
<feature type="region of interest" description="Disordered" evidence="1">
    <location>
        <begin position="535"/>
        <end position="554"/>
    </location>
</feature>
<evidence type="ECO:0000313" key="2">
    <source>
        <dbReference type="EMBL" id="CDI52020.1"/>
    </source>
</evidence>
<feature type="compositionally biased region" description="Low complexity" evidence="1">
    <location>
        <begin position="868"/>
        <end position="878"/>
    </location>
</feature>
<feature type="compositionally biased region" description="Pro residues" evidence="1">
    <location>
        <begin position="1"/>
        <end position="10"/>
    </location>
</feature>
<proteinExistence type="predicted"/>
<accession>A0A077QRC9</accession>
<feature type="region of interest" description="Disordered" evidence="1">
    <location>
        <begin position="865"/>
        <end position="923"/>
    </location>
</feature>
<feature type="region of interest" description="Disordered" evidence="1">
    <location>
        <begin position="501"/>
        <end position="527"/>
    </location>
</feature>
<feature type="region of interest" description="Disordered" evidence="1">
    <location>
        <begin position="282"/>
        <end position="302"/>
    </location>
</feature>
<feature type="compositionally biased region" description="Polar residues" evidence="1">
    <location>
        <begin position="768"/>
        <end position="794"/>
    </location>
</feature>
<feature type="region of interest" description="Disordered" evidence="1">
    <location>
        <begin position="381"/>
        <end position="406"/>
    </location>
</feature>